<feature type="chain" id="PRO_5045905717" description="TIGR02301 family protein" evidence="1">
    <location>
        <begin position="26"/>
        <end position="125"/>
    </location>
</feature>
<evidence type="ECO:0000256" key="1">
    <source>
        <dbReference type="SAM" id="SignalP"/>
    </source>
</evidence>
<dbReference type="RefSeq" id="WP_284364282.1">
    <property type="nucleotide sequence ID" value="NZ_BSNI01000002.1"/>
</dbReference>
<evidence type="ECO:0000313" key="3">
    <source>
        <dbReference type="Proteomes" id="UP001161405"/>
    </source>
</evidence>
<dbReference type="NCBIfam" id="TIGR02301">
    <property type="entry name" value="TIGR02301 family protein"/>
    <property type="match status" value="1"/>
</dbReference>
<dbReference type="Proteomes" id="UP001161405">
    <property type="component" value="Unassembled WGS sequence"/>
</dbReference>
<name>A0ABQ5URF7_9HYPH</name>
<comment type="caution">
    <text evidence="2">The sequence shown here is derived from an EMBL/GenBank/DDBJ whole genome shotgun (WGS) entry which is preliminary data.</text>
</comment>
<proteinExistence type="predicted"/>
<reference evidence="2" key="1">
    <citation type="journal article" date="2014" name="Int. J. Syst. Evol. Microbiol.">
        <title>Complete genome of a new Firmicutes species belonging to the dominant human colonic microbiota ('Ruminococcus bicirculans') reveals two chromosomes and a selective capacity to utilize plant glucans.</title>
        <authorList>
            <consortium name="NISC Comparative Sequencing Program"/>
            <person name="Wegmann U."/>
            <person name="Louis P."/>
            <person name="Goesmann A."/>
            <person name="Henrissat B."/>
            <person name="Duncan S.H."/>
            <person name="Flint H.J."/>
        </authorList>
    </citation>
    <scope>NUCLEOTIDE SEQUENCE</scope>
    <source>
        <strain evidence="2">NBRC 107169</strain>
    </source>
</reference>
<keyword evidence="1" id="KW-0732">Signal</keyword>
<dbReference type="EMBL" id="BSNI01000002">
    <property type="protein sequence ID" value="GLQ17839.1"/>
    <property type="molecule type" value="Genomic_DNA"/>
</dbReference>
<dbReference type="Pfam" id="PF09539">
    <property type="entry name" value="DUF2385"/>
    <property type="match status" value="1"/>
</dbReference>
<sequence length="125" mass="14469">MNSLSIKHVILALGISLFQVPAVFAVDPPYQADMERLATIMGALYHLDDLCMQSGTNWRDQFAELMDLEEVDEDRRERLTASFNNGYYDFSRLHVRCTFNAQTMMKRFIEEGAEISKNIHTRFAE</sequence>
<protein>
    <recommendedName>
        <fullName evidence="4">TIGR02301 family protein</fullName>
    </recommendedName>
</protein>
<dbReference type="InterPro" id="IPR012645">
    <property type="entry name" value="CHP02301"/>
</dbReference>
<gene>
    <name evidence="2" type="ORF">GCM10007879_20880</name>
</gene>
<evidence type="ECO:0008006" key="4">
    <source>
        <dbReference type="Google" id="ProtNLM"/>
    </source>
</evidence>
<reference evidence="2" key="2">
    <citation type="submission" date="2023-01" db="EMBL/GenBank/DDBJ databases">
        <title>Draft genome sequence of Maritalea porphyrae strain NBRC 107169.</title>
        <authorList>
            <person name="Sun Q."/>
            <person name="Mori K."/>
        </authorList>
    </citation>
    <scope>NUCLEOTIDE SEQUENCE</scope>
    <source>
        <strain evidence="2">NBRC 107169</strain>
    </source>
</reference>
<keyword evidence="3" id="KW-1185">Reference proteome</keyword>
<accession>A0ABQ5URF7</accession>
<organism evidence="2 3">
    <name type="scientific">Maritalea porphyrae</name>
    <dbReference type="NCBI Taxonomy" id="880732"/>
    <lineage>
        <taxon>Bacteria</taxon>
        <taxon>Pseudomonadati</taxon>
        <taxon>Pseudomonadota</taxon>
        <taxon>Alphaproteobacteria</taxon>
        <taxon>Hyphomicrobiales</taxon>
        <taxon>Devosiaceae</taxon>
        <taxon>Maritalea</taxon>
    </lineage>
</organism>
<feature type="signal peptide" evidence="1">
    <location>
        <begin position="1"/>
        <end position="25"/>
    </location>
</feature>
<evidence type="ECO:0000313" key="2">
    <source>
        <dbReference type="EMBL" id="GLQ17839.1"/>
    </source>
</evidence>